<dbReference type="Proteomes" id="UP000315303">
    <property type="component" value="Unassembled WGS sequence"/>
</dbReference>
<evidence type="ECO:0000256" key="1">
    <source>
        <dbReference type="ARBA" id="ARBA00004496"/>
    </source>
</evidence>
<dbReference type="InterPro" id="IPR039315">
    <property type="entry name" value="CheW"/>
</dbReference>
<dbReference type="InterPro" id="IPR036061">
    <property type="entry name" value="CheW-like_dom_sf"/>
</dbReference>
<keyword evidence="6" id="KW-1185">Reference proteome</keyword>
<dbReference type="Gene3D" id="2.40.50.180">
    <property type="entry name" value="CheA-289, Domain 4"/>
    <property type="match status" value="1"/>
</dbReference>
<dbReference type="PROSITE" id="PS50851">
    <property type="entry name" value="CHEW"/>
    <property type="match status" value="1"/>
</dbReference>
<comment type="caution">
    <text evidence="5">The sequence shown here is derived from an EMBL/GenBank/DDBJ whole genome shotgun (WGS) entry which is preliminary data.</text>
</comment>
<dbReference type="Gene3D" id="2.30.30.40">
    <property type="entry name" value="SH3 Domains"/>
    <property type="match status" value="1"/>
</dbReference>
<dbReference type="Pfam" id="PF01584">
    <property type="entry name" value="CheW"/>
    <property type="match status" value="1"/>
</dbReference>
<dbReference type="PANTHER" id="PTHR22617:SF45">
    <property type="entry name" value="CHEMOTAXIS PROTEIN CHEW"/>
    <property type="match status" value="1"/>
</dbReference>
<organism evidence="5 6">
    <name type="scientific">Litorilituus lipolyticus</name>
    <dbReference type="NCBI Taxonomy" id="2491017"/>
    <lineage>
        <taxon>Bacteria</taxon>
        <taxon>Pseudomonadati</taxon>
        <taxon>Pseudomonadota</taxon>
        <taxon>Gammaproteobacteria</taxon>
        <taxon>Alteromonadales</taxon>
        <taxon>Colwelliaceae</taxon>
        <taxon>Litorilituus</taxon>
    </lineage>
</organism>
<dbReference type="PANTHER" id="PTHR22617">
    <property type="entry name" value="CHEMOTAXIS SENSOR HISTIDINE KINASE-RELATED"/>
    <property type="match status" value="1"/>
</dbReference>
<dbReference type="SUPFAM" id="SSF50341">
    <property type="entry name" value="CheW-like"/>
    <property type="match status" value="1"/>
</dbReference>
<dbReference type="EMBL" id="SAWY01000038">
    <property type="protein sequence ID" value="TPH12747.1"/>
    <property type="molecule type" value="Genomic_DNA"/>
</dbReference>
<dbReference type="RefSeq" id="WP_140605072.1">
    <property type="nucleotide sequence ID" value="NZ_SAWY01000038.1"/>
</dbReference>
<evidence type="ECO:0000313" key="6">
    <source>
        <dbReference type="Proteomes" id="UP000315303"/>
    </source>
</evidence>
<gene>
    <name evidence="5" type="ORF">EPA86_15040</name>
</gene>
<proteinExistence type="predicted"/>
<name>A0A502KWZ5_9GAMM</name>
<dbReference type="InterPro" id="IPR002545">
    <property type="entry name" value="CheW-lke_dom"/>
</dbReference>
<dbReference type="CDD" id="cd00732">
    <property type="entry name" value="CheW"/>
    <property type="match status" value="1"/>
</dbReference>
<dbReference type="GO" id="GO:0007165">
    <property type="term" value="P:signal transduction"/>
    <property type="evidence" value="ECO:0007669"/>
    <property type="project" value="InterPro"/>
</dbReference>
<dbReference type="OrthoDB" id="9790406at2"/>
<dbReference type="GO" id="GO:0005829">
    <property type="term" value="C:cytosol"/>
    <property type="evidence" value="ECO:0007669"/>
    <property type="project" value="TreeGrafter"/>
</dbReference>
<dbReference type="SMART" id="SM00260">
    <property type="entry name" value="CheW"/>
    <property type="match status" value="1"/>
</dbReference>
<accession>A0A502KWZ5</accession>
<sequence>MIDSEKEYLTFMLQGEEYGVDILCVQEIRVWSSVTELPNKPEYLKGVINLRGVIIPIIDLRLRFGHQALEYDEQTVTIILRQKNQHRTMVVGLVVDAVSEVYKFTPQSIRPAPAFGSHIDSCFLKGLASVDEKLIILLDSNTLLNEDDLYCIEHVTDEENSDELAEQESGTA</sequence>
<protein>
    <recommendedName>
        <fullName evidence="2">Chemotaxis protein CheW</fullName>
    </recommendedName>
</protein>
<feature type="domain" description="CheW-like" evidence="4">
    <location>
        <begin position="5"/>
        <end position="149"/>
    </location>
</feature>
<comment type="subcellular location">
    <subcellularLocation>
        <location evidence="1">Cytoplasm</location>
    </subcellularLocation>
</comment>
<keyword evidence="3" id="KW-0963">Cytoplasm</keyword>
<dbReference type="GO" id="GO:0006935">
    <property type="term" value="P:chemotaxis"/>
    <property type="evidence" value="ECO:0007669"/>
    <property type="project" value="InterPro"/>
</dbReference>
<reference evidence="5 6" key="1">
    <citation type="submission" date="2019-01" db="EMBL/GenBank/DDBJ databases">
        <title>Litorilituus lipolytica sp. nov., isolated from intertidal sand of the Yellow Sea in China.</title>
        <authorList>
            <person name="Liu A."/>
        </authorList>
    </citation>
    <scope>NUCLEOTIDE SEQUENCE [LARGE SCALE GENOMIC DNA]</scope>
    <source>
        <strain evidence="5 6">RZ04</strain>
    </source>
</reference>
<evidence type="ECO:0000256" key="2">
    <source>
        <dbReference type="ARBA" id="ARBA00021483"/>
    </source>
</evidence>
<evidence type="ECO:0000256" key="3">
    <source>
        <dbReference type="ARBA" id="ARBA00022490"/>
    </source>
</evidence>
<evidence type="ECO:0000259" key="4">
    <source>
        <dbReference type="PROSITE" id="PS50851"/>
    </source>
</evidence>
<dbReference type="AlphaFoldDB" id="A0A502KWZ5"/>
<evidence type="ECO:0000313" key="5">
    <source>
        <dbReference type="EMBL" id="TPH12747.1"/>
    </source>
</evidence>